<feature type="chain" id="PRO_5045742529" evidence="1">
    <location>
        <begin position="30"/>
        <end position="295"/>
    </location>
</feature>
<dbReference type="OrthoDB" id="6512861at2759"/>
<dbReference type="Proteomes" id="UP000829291">
    <property type="component" value="Chromosome 4"/>
</dbReference>
<evidence type="ECO:0000256" key="1">
    <source>
        <dbReference type="SAM" id="SignalP"/>
    </source>
</evidence>
<keyword evidence="2" id="KW-1185">Reference proteome</keyword>
<dbReference type="InParanoid" id="A0A6J0BMY8"/>
<organism evidence="3">
    <name type="scientific">Neodiprion lecontei</name>
    <name type="common">Redheaded pine sawfly</name>
    <dbReference type="NCBI Taxonomy" id="441921"/>
    <lineage>
        <taxon>Eukaryota</taxon>
        <taxon>Metazoa</taxon>
        <taxon>Ecdysozoa</taxon>
        <taxon>Arthropoda</taxon>
        <taxon>Hexapoda</taxon>
        <taxon>Insecta</taxon>
        <taxon>Pterygota</taxon>
        <taxon>Neoptera</taxon>
        <taxon>Endopterygota</taxon>
        <taxon>Hymenoptera</taxon>
        <taxon>Tenthredinoidea</taxon>
        <taxon>Diprionidae</taxon>
        <taxon>Diprioninae</taxon>
        <taxon>Neodiprion</taxon>
    </lineage>
</organism>
<protein>
    <submittedName>
        <fullName evidence="3">27 kDa glycoprotein</fullName>
    </submittedName>
</protein>
<gene>
    <name evidence="3" type="primary">LOC107221472</name>
</gene>
<feature type="signal peptide" evidence="1">
    <location>
        <begin position="1"/>
        <end position="29"/>
    </location>
</feature>
<dbReference type="PANTHER" id="PTHR20997:SF2">
    <property type="entry name" value="EG:BACR42I17.2 PROTEIN-RELATED"/>
    <property type="match status" value="1"/>
</dbReference>
<reference evidence="3" key="1">
    <citation type="submission" date="2025-08" db="UniProtKB">
        <authorList>
            <consortium name="RefSeq"/>
        </authorList>
    </citation>
    <scope>IDENTIFICATION</scope>
    <source>
        <tissue evidence="3">Thorax and Abdomen</tissue>
    </source>
</reference>
<dbReference type="AlphaFoldDB" id="A0A6J0BMY8"/>
<dbReference type="RefSeq" id="XP_015515994.2">
    <property type="nucleotide sequence ID" value="XM_015660508.2"/>
</dbReference>
<proteinExistence type="predicted"/>
<dbReference type="GeneID" id="107221472"/>
<accession>A0A6J0BMY8</accession>
<evidence type="ECO:0000313" key="2">
    <source>
        <dbReference type="Proteomes" id="UP000829291"/>
    </source>
</evidence>
<dbReference type="KEGG" id="nlo:107221472"/>
<keyword evidence="1" id="KW-0732">Signal</keyword>
<dbReference type="Pfam" id="PF07165">
    <property type="entry name" value="DUF1397"/>
    <property type="match status" value="1"/>
</dbReference>
<name>A0A6J0BMY8_NEOLC</name>
<evidence type="ECO:0000313" key="3">
    <source>
        <dbReference type="RefSeq" id="XP_015515994.2"/>
    </source>
</evidence>
<dbReference type="InterPro" id="IPR009832">
    <property type="entry name" value="DUF1397"/>
</dbReference>
<sequence>MGERREMKILVAFGFFLVAGILISGVAQADEPQKPPAKQTYVELLGKVKVNPLSEDDSDEYDEELVKAKCNKNGGPTAYDTAVQGLTNLQNTIESVINSTDNSIESDVSGDSSSEEEDEFKSICGSILILKGWTTLGVDAIKPCLDLEERQVVEILLNVSFPLIEFVCENDGSQLLGFFQTGGIECLEEKTEGIRACLHINSTFAESVESTESSEAITGSPSAIIPKPFDLPEFAVDQEDCSDLQTMQNCVVGQLNECAQRTPSNFINSIFNIIKKESGCAAVLKAHEALATNAL</sequence>
<dbReference type="PANTHER" id="PTHR20997">
    <property type="entry name" value="EG:BACR42I17.2 PROTEIN-RELATED"/>
    <property type="match status" value="1"/>
</dbReference>